<proteinExistence type="predicted"/>
<keyword evidence="3" id="KW-1185">Reference proteome</keyword>
<feature type="region of interest" description="Disordered" evidence="1">
    <location>
        <begin position="472"/>
        <end position="491"/>
    </location>
</feature>
<feature type="compositionally biased region" description="Basic residues" evidence="1">
    <location>
        <begin position="294"/>
        <end position="308"/>
    </location>
</feature>
<feature type="compositionally biased region" description="Basic and acidic residues" evidence="1">
    <location>
        <begin position="67"/>
        <end position="99"/>
    </location>
</feature>
<feature type="compositionally biased region" description="Basic and acidic residues" evidence="1">
    <location>
        <begin position="254"/>
        <end position="263"/>
    </location>
</feature>
<reference evidence="2 3" key="1">
    <citation type="submission" date="2015-09" db="EMBL/GenBank/DDBJ databases">
        <title>Draft genome of the parasitic nematode Teladorsagia circumcincta isolate WARC Sus (inbred).</title>
        <authorList>
            <person name="Mitreva M."/>
        </authorList>
    </citation>
    <scope>NUCLEOTIDE SEQUENCE [LARGE SCALE GENOMIC DNA]</scope>
    <source>
        <strain evidence="2 3">S</strain>
    </source>
</reference>
<feature type="compositionally biased region" description="Basic and acidic residues" evidence="1">
    <location>
        <begin position="235"/>
        <end position="247"/>
    </location>
</feature>
<dbReference type="EMBL" id="KZ346233">
    <property type="protein sequence ID" value="PIO70563.1"/>
    <property type="molecule type" value="Genomic_DNA"/>
</dbReference>
<feature type="compositionally biased region" description="Low complexity" evidence="1">
    <location>
        <begin position="140"/>
        <end position="152"/>
    </location>
</feature>
<dbReference type="AlphaFoldDB" id="A0A2G9UK93"/>
<evidence type="ECO:0000256" key="1">
    <source>
        <dbReference type="SAM" id="MobiDB-lite"/>
    </source>
</evidence>
<accession>A0A2G9UK93</accession>
<sequence>METGATAFPVSYHNASEQAGFYFPFDFRKAVPKQQLSVASDIVVCGNGDSLVGVNVKDEPGVTQRGVADRKLSLTRTRSEESSGKSDDLSLHNPDDRTARNSSSPNETQSSRDLPAATATTAAESEAEFSVYEPDKEFHVLPLPQPEELQVPKSEFSLEIDLEEGEIISPENSRGGTTAEDHASAKSSSKRRGTSDYSDANIKRSRPQAMSKSPSPKRKRRSCAGRTTYASDGRSSSERTWAKERSKSAKNRGCRTEAHYSARDRRRRPRSSSSDWDPHENPSGSRRGAERSNRNKRGVASKSNRRARNSILEAPKDDTSRRSRSDKRIEQQQNVRRSSRRSSRSVTKAAEEKSKEDFSRKRSSASTTSCTLSKALSASKACISVSCDYTSKESNVATVNHDVIMKPLRVEVESVDAAAATVMEEGVRTSADTSPAADAEVCAIESPFIPKTPTFNTPSDYSPLGTVCQLSRSSPGSDLGVPVTPRDDARTRSPTLLRAPSAISRALFAKVEVTVILLEEFECIRK</sequence>
<feature type="compositionally biased region" description="Basic and acidic residues" evidence="1">
    <location>
        <begin position="314"/>
        <end position="330"/>
    </location>
</feature>
<organism evidence="2 3">
    <name type="scientific">Teladorsagia circumcincta</name>
    <name type="common">Brown stomach worm</name>
    <name type="synonym">Ostertagia circumcincta</name>
    <dbReference type="NCBI Taxonomy" id="45464"/>
    <lineage>
        <taxon>Eukaryota</taxon>
        <taxon>Metazoa</taxon>
        <taxon>Ecdysozoa</taxon>
        <taxon>Nematoda</taxon>
        <taxon>Chromadorea</taxon>
        <taxon>Rhabditida</taxon>
        <taxon>Rhabditina</taxon>
        <taxon>Rhabditomorpha</taxon>
        <taxon>Strongyloidea</taxon>
        <taxon>Trichostrongylidae</taxon>
        <taxon>Teladorsagia</taxon>
    </lineage>
</organism>
<gene>
    <name evidence="2" type="ORF">TELCIR_07579</name>
</gene>
<feature type="compositionally biased region" description="Polar residues" evidence="1">
    <location>
        <begin position="100"/>
        <end position="112"/>
    </location>
</feature>
<dbReference type="Proteomes" id="UP000230423">
    <property type="component" value="Unassembled WGS sequence"/>
</dbReference>
<feature type="compositionally biased region" description="Basic and acidic residues" evidence="1">
    <location>
        <begin position="349"/>
        <end position="360"/>
    </location>
</feature>
<evidence type="ECO:0000313" key="2">
    <source>
        <dbReference type="EMBL" id="PIO70563.1"/>
    </source>
</evidence>
<feature type="region of interest" description="Disordered" evidence="1">
    <location>
        <begin position="65"/>
        <end position="370"/>
    </location>
</feature>
<evidence type="ECO:0000313" key="3">
    <source>
        <dbReference type="Proteomes" id="UP000230423"/>
    </source>
</evidence>
<name>A0A2G9UK93_TELCI</name>
<protein>
    <submittedName>
        <fullName evidence="2">Uncharacterized protein</fullName>
    </submittedName>
</protein>